<evidence type="ECO:0000313" key="2">
    <source>
        <dbReference type="EMBL" id="GFQ94186.1"/>
    </source>
</evidence>
<dbReference type="InterPro" id="IPR050468">
    <property type="entry name" value="Cuticle_Struct_Prot"/>
</dbReference>
<name>A0A8X6L3L6_TRICU</name>
<dbReference type="GO" id="GO:0062129">
    <property type="term" value="C:chitin-based extracellular matrix"/>
    <property type="evidence" value="ECO:0007669"/>
    <property type="project" value="TreeGrafter"/>
</dbReference>
<dbReference type="AlphaFoldDB" id="A0A8X6L3L6"/>
<dbReference type="GO" id="GO:0008010">
    <property type="term" value="F:structural constituent of chitin-based larval cuticle"/>
    <property type="evidence" value="ECO:0007669"/>
    <property type="project" value="TreeGrafter"/>
</dbReference>
<keyword evidence="1" id="KW-0193">Cuticle</keyword>
<dbReference type="PANTHER" id="PTHR10380">
    <property type="entry name" value="CUTICLE PROTEIN"/>
    <property type="match status" value="1"/>
</dbReference>
<organism evidence="2 3">
    <name type="scientific">Trichonephila clavata</name>
    <name type="common">Joro spider</name>
    <name type="synonym">Nephila clavata</name>
    <dbReference type="NCBI Taxonomy" id="2740835"/>
    <lineage>
        <taxon>Eukaryota</taxon>
        <taxon>Metazoa</taxon>
        <taxon>Ecdysozoa</taxon>
        <taxon>Arthropoda</taxon>
        <taxon>Chelicerata</taxon>
        <taxon>Arachnida</taxon>
        <taxon>Araneae</taxon>
        <taxon>Araneomorphae</taxon>
        <taxon>Entelegynae</taxon>
        <taxon>Araneoidea</taxon>
        <taxon>Nephilidae</taxon>
        <taxon>Trichonephila</taxon>
    </lineage>
</organism>
<gene>
    <name evidence="2" type="primary">NCL1_40021</name>
    <name evidence="2" type="ORF">TNCT_692991</name>
</gene>
<dbReference type="Proteomes" id="UP000887116">
    <property type="component" value="Unassembled WGS sequence"/>
</dbReference>
<reference evidence="2" key="1">
    <citation type="submission" date="2020-07" db="EMBL/GenBank/DDBJ databases">
        <title>Multicomponent nature underlies the extraordinary mechanical properties of spider dragline silk.</title>
        <authorList>
            <person name="Kono N."/>
            <person name="Nakamura H."/>
            <person name="Mori M."/>
            <person name="Yoshida Y."/>
            <person name="Ohtoshi R."/>
            <person name="Malay A.D."/>
            <person name="Moran D.A.P."/>
            <person name="Tomita M."/>
            <person name="Numata K."/>
            <person name="Arakawa K."/>
        </authorList>
    </citation>
    <scope>NUCLEOTIDE SEQUENCE</scope>
</reference>
<dbReference type="PROSITE" id="PS51155">
    <property type="entry name" value="CHIT_BIND_RR_2"/>
    <property type="match status" value="1"/>
</dbReference>
<dbReference type="PANTHER" id="PTHR10380:SF235">
    <property type="entry name" value="CUTICULAR PROTEIN 73D, ISOFORM B"/>
    <property type="match status" value="1"/>
</dbReference>
<dbReference type="EMBL" id="BMAO01004376">
    <property type="protein sequence ID" value="GFQ94186.1"/>
    <property type="molecule type" value="Genomic_DNA"/>
</dbReference>
<evidence type="ECO:0000256" key="1">
    <source>
        <dbReference type="PROSITE-ProRule" id="PRU00497"/>
    </source>
</evidence>
<sequence length="84" mass="8944">MTQHRAEIADGTGAVRGKYGFTDPQGLFRNVEYIADVNGYRAVIRSNEPGAISQSAGDAVFLVRPPPPAVIAQGLRRPVPLVAV</sequence>
<dbReference type="Pfam" id="PF00379">
    <property type="entry name" value="Chitin_bind_4"/>
    <property type="match status" value="1"/>
</dbReference>
<accession>A0A8X6L3L6</accession>
<keyword evidence="3" id="KW-1185">Reference proteome</keyword>
<evidence type="ECO:0000313" key="3">
    <source>
        <dbReference type="Proteomes" id="UP000887116"/>
    </source>
</evidence>
<dbReference type="InterPro" id="IPR000618">
    <property type="entry name" value="Insect_cuticle"/>
</dbReference>
<comment type="caution">
    <text evidence="2">The sequence shown here is derived from an EMBL/GenBank/DDBJ whole genome shotgun (WGS) entry which is preliminary data.</text>
</comment>
<dbReference type="OrthoDB" id="6515429at2759"/>
<proteinExistence type="predicted"/>
<protein>
    <submittedName>
        <fullName evidence="2">Cuticle protein 16.8</fullName>
    </submittedName>
</protein>